<dbReference type="EMBL" id="MASI01000002">
    <property type="protein sequence ID" value="ODA67867.1"/>
    <property type="molecule type" value="Genomic_DNA"/>
</dbReference>
<keyword evidence="6" id="KW-1185">Reference proteome</keyword>
<dbReference type="CDD" id="cd06170">
    <property type="entry name" value="LuxR_C_like"/>
    <property type="match status" value="1"/>
</dbReference>
<accession>A0A1E2S054</accession>
<keyword evidence="3" id="KW-0804">Transcription</keyword>
<dbReference type="PANTHER" id="PTHR44688:SF16">
    <property type="entry name" value="DNA-BINDING TRANSCRIPTIONAL ACTIVATOR DEVR_DOSR"/>
    <property type="match status" value="1"/>
</dbReference>
<evidence type="ECO:0000256" key="1">
    <source>
        <dbReference type="ARBA" id="ARBA00023015"/>
    </source>
</evidence>
<evidence type="ECO:0000313" key="5">
    <source>
        <dbReference type="EMBL" id="ODA67867.1"/>
    </source>
</evidence>
<dbReference type="InterPro" id="IPR036388">
    <property type="entry name" value="WH-like_DNA-bd_sf"/>
</dbReference>
<protein>
    <submittedName>
        <fullName evidence="5">Transcriptional activator protein LuxR</fullName>
    </submittedName>
</protein>
<gene>
    <name evidence="5" type="ORF">A7A08_01034</name>
</gene>
<dbReference type="Proteomes" id="UP000095087">
    <property type="component" value="Unassembled WGS sequence"/>
</dbReference>
<dbReference type="InterPro" id="IPR000792">
    <property type="entry name" value="Tscrpt_reg_LuxR_C"/>
</dbReference>
<comment type="caution">
    <text evidence="5">The sequence shown here is derived from an EMBL/GenBank/DDBJ whole genome shotgun (WGS) entry which is preliminary data.</text>
</comment>
<dbReference type="STRING" id="1177755.A7A08_01034"/>
<dbReference type="PRINTS" id="PR00038">
    <property type="entry name" value="HTHLUXR"/>
</dbReference>
<dbReference type="RefSeq" id="WP_069094425.1">
    <property type="nucleotide sequence ID" value="NZ_MASI01000002.1"/>
</dbReference>
<reference evidence="5 6" key="1">
    <citation type="submission" date="2016-07" db="EMBL/GenBank/DDBJ databases">
        <title>Draft genome sequence of Methyloligella halotolerans C2T (VKM B-2706T=CCUG 61687T=DSM 25045T), a halotolerant polyhydroxybutyrate accumulating methylotroph.</title>
        <authorList>
            <person name="Vasilenko O.V."/>
            <person name="Doronina N.V."/>
            <person name="Poroshina M.N."/>
            <person name="Tarlachkov S.V."/>
            <person name="Trotsenko Y.A."/>
        </authorList>
    </citation>
    <scope>NUCLEOTIDE SEQUENCE [LARGE SCALE GENOMIC DNA]</scope>
    <source>
        <strain evidence="5 6">VKM B-2706</strain>
    </source>
</reference>
<dbReference type="InterPro" id="IPR005143">
    <property type="entry name" value="TF_LuxR_autoind-bd_dom"/>
</dbReference>
<dbReference type="GO" id="GO:0006355">
    <property type="term" value="P:regulation of DNA-templated transcription"/>
    <property type="evidence" value="ECO:0007669"/>
    <property type="project" value="InterPro"/>
</dbReference>
<keyword evidence="2" id="KW-0238">DNA-binding</keyword>
<evidence type="ECO:0000256" key="2">
    <source>
        <dbReference type="ARBA" id="ARBA00023125"/>
    </source>
</evidence>
<dbReference type="SMART" id="SM00421">
    <property type="entry name" value="HTH_LUXR"/>
    <property type="match status" value="1"/>
</dbReference>
<dbReference type="Pfam" id="PF03472">
    <property type="entry name" value="Autoind_bind"/>
    <property type="match status" value="1"/>
</dbReference>
<dbReference type="GO" id="GO:0003677">
    <property type="term" value="F:DNA binding"/>
    <property type="evidence" value="ECO:0007669"/>
    <property type="project" value="UniProtKB-KW"/>
</dbReference>
<dbReference type="AlphaFoldDB" id="A0A1E2S054"/>
<evidence type="ECO:0000313" key="6">
    <source>
        <dbReference type="Proteomes" id="UP000095087"/>
    </source>
</evidence>
<sequence>MVKLEEAIGSIETCSSTDELKHALQDIIEDFGFSSFNMLDAGNPHVDVPYYIGTTPENWVQTYISNGFVHVDPCVTRVRRSNAPFSWDEVEVPRYDGSGRKSGACKVMEAAHDHGFTEGFVVPFHYTDPLGRVFSSSSAFYWTDPVKKYRFLLSRKRYDLHLIMIYWAQRAIDIIAEQHRNRQGLLETQADPRTAVALTDRERDALSWAARGKTVADTADILFISQATVETHLRHAIAKLNASNKTHAVVKAIYLGLIDV</sequence>
<evidence type="ECO:0000259" key="4">
    <source>
        <dbReference type="PROSITE" id="PS50043"/>
    </source>
</evidence>
<dbReference type="OrthoDB" id="3170288at2"/>
<organism evidence="5 6">
    <name type="scientific">Methyloligella halotolerans</name>
    <dbReference type="NCBI Taxonomy" id="1177755"/>
    <lineage>
        <taxon>Bacteria</taxon>
        <taxon>Pseudomonadati</taxon>
        <taxon>Pseudomonadota</taxon>
        <taxon>Alphaproteobacteria</taxon>
        <taxon>Hyphomicrobiales</taxon>
        <taxon>Hyphomicrobiaceae</taxon>
        <taxon>Methyloligella</taxon>
    </lineage>
</organism>
<dbReference type="Pfam" id="PF00196">
    <property type="entry name" value="GerE"/>
    <property type="match status" value="1"/>
</dbReference>
<feature type="domain" description="HTH luxR-type" evidence="4">
    <location>
        <begin position="191"/>
        <end position="256"/>
    </location>
</feature>
<dbReference type="InterPro" id="IPR016032">
    <property type="entry name" value="Sig_transdc_resp-reg_C-effctor"/>
</dbReference>
<dbReference type="SUPFAM" id="SSF46894">
    <property type="entry name" value="C-terminal effector domain of the bipartite response regulators"/>
    <property type="match status" value="1"/>
</dbReference>
<keyword evidence="1" id="KW-0805">Transcription regulation</keyword>
<evidence type="ECO:0000256" key="3">
    <source>
        <dbReference type="ARBA" id="ARBA00023163"/>
    </source>
</evidence>
<dbReference type="InterPro" id="IPR036693">
    <property type="entry name" value="TF_LuxR_autoind-bd_dom_sf"/>
</dbReference>
<proteinExistence type="predicted"/>
<name>A0A1E2S054_9HYPH</name>
<dbReference type="Gene3D" id="3.30.450.80">
    <property type="entry name" value="Transcription factor LuxR-like, autoinducer-binding domain"/>
    <property type="match status" value="1"/>
</dbReference>
<dbReference type="SUPFAM" id="SSF75516">
    <property type="entry name" value="Pheromone-binding domain of LuxR-like quorum-sensing transcription factors"/>
    <property type="match status" value="1"/>
</dbReference>
<dbReference type="PANTHER" id="PTHR44688">
    <property type="entry name" value="DNA-BINDING TRANSCRIPTIONAL ACTIVATOR DEVR_DOSR"/>
    <property type="match status" value="1"/>
</dbReference>
<dbReference type="Gene3D" id="1.10.10.10">
    <property type="entry name" value="Winged helix-like DNA-binding domain superfamily/Winged helix DNA-binding domain"/>
    <property type="match status" value="1"/>
</dbReference>
<dbReference type="PROSITE" id="PS50043">
    <property type="entry name" value="HTH_LUXR_2"/>
    <property type="match status" value="1"/>
</dbReference>